<comment type="function">
    <text evidence="2">The lipid II isoglutaminyl synthase complex catalyzes the formation of alpha-D-isoglutamine in the cell wall lipid II stem peptide. The GatD subunit catalyzes the hydrolysis of glutamine to glutamate and ammonia. The resulting ammonia molecule is channeled to the active site of MurT.</text>
</comment>
<comment type="similarity">
    <text evidence="2">Belongs to the CobB/CobQ family. GatD subfamily.</text>
</comment>
<evidence type="ECO:0000256" key="2">
    <source>
        <dbReference type="HAMAP-Rule" id="MF_02213"/>
    </source>
</evidence>
<dbReference type="InterPro" id="IPR043702">
    <property type="entry name" value="Lipid_II_synth_GatD"/>
</dbReference>
<proteinExistence type="inferred from homology"/>
<comment type="caution">
    <text evidence="4">The sequence shown here is derived from an EMBL/GenBank/DDBJ whole genome shotgun (WGS) entry which is preliminary data.</text>
</comment>
<dbReference type="EC" id="6.3.5.13" evidence="2"/>
<dbReference type="GO" id="GO:0009252">
    <property type="term" value="P:peptidoglycan biosynthetic process"/>
    <property type="evidence" value="ECO:0007669"/>
    <property type="project" value="UniProtKB-UniRule"/>
</dbReference>
<keyword evidence="2" id="KW-0436">Ligase</keyword>
<gene>
    <name evidence="2" type="primary">gatD</name>
    <name evidence="4" type="ORF">BKA03_001668</name>
</gene>
<evidence type="ECO:0000313" key="4">
    <source>
        <dbReference type="EMBL" id="NYI41549.1"/>
    </source>
</evidence>
<dbReference type="PANTHER" id="PTHR21343:SF9">
    <property type="entry name" value="LIPID II ISOGLUTAMINYL SYNTHASE (GLUTAMINE-HYDROLYZING) SUBUNIT GATD"/>
    <property type="match status" value="1"/>
</dbReference>
<dbReference type="GO" id="GO:0140282">
    <property type="term" value="F:carbon-nitrogen ligase activity on lipid II"/>
    <property type="evidence" value="ECO:0007669"/>
    <property type="project" value="UniProtKB-UniRule"/>
</dbReference>
<dbReference type="GO" id="GO:0009236">
    <property type="term" value="P:cobalamin biosynthetic process"/>
    <property type="evidence" value="ECO:0007669"/>
    <property type="project" value="InterPro"/>
</dbReference>
<keyword evidence="5" id="KW-1185">Reference proteome</keyword>
<keyword evidence="2" id="KW-0133">Cell shape</keyword>
<reference evidence="4 5" key="1">
    <citation type="submission" date="2020-07" db="EMBL/GenBank/DDBJ databases">
        <title>Sequencing the genomes of 1000 actinobacteria strains.</title>
        <authorList>
            <person name="Klenk H.-P."/>
        </authorList>
    </citation>
    <scope>NUCLEOTIDE SEQUENCE [LARGE SCALE GENOMIC DNA]</scope>
    <source>
        <strain evidence="4 5">DSM 19970</strain>
    </source>
</reference>
<feature type="active site" evidence="2">
    <location>
        <position position="195"/>
    </location>
</feature>
<dbReference type="EC" id="3.5.1.2" evidence="2"/>
<keyword evidence="2" id="KW-0378">Hydrolase</keyword>
<dbReference type="PROSITE" id="PS51274">
    <property type="entry name" value="GATASE_COBBQ"/>
    <property type="match status" value="1"/>
</dbReference>
<comment type="catalytic activity">
    <reaction evidence="2">
        <text>beta-D-GlcNAc-(1-&gt;4)-Mur2Ac(oyl-L-Ala-gamma-D-Glu-L-Lys-D-Ala-D-Ala)-di-trans,octa-cis-undecaprenyl diphosphate + L-glutamine + ATP + H2O = beta-D-GlcNAc-(1-&gt;4)-Mur2Ac(oyl-L-Ala-D-isoglutaminyl-L-Lys-D-Ala-D-Ala)-di-trans,octa-cis-undecaprenyl diphosphate + L-glutamate + ADP + phosphate + H(+)</text>
        <dbReference type="Rhea" id="RHEA:57928"/>
        <dbReference type="ChEBI" id="CHEBI:15377"/>
        <dbReference type="ChEBI" id="CHEBI:15378"/>
        <dbReference type="ChEBI" id="CHEBI:29985"/>
        <dbReference type="ChEBI" id="CHEBI:30616"/>
        <dbReference type="ChEBI" id="CHEBI:43474"/>
        <dbReference type="ChEBI" id="CHEBI:58359"/>
        <dbReference type="ChEBI" id="CHEBI:60033"/>
        <dbReference type="ChEBI" id="CHEBI:62233"/>
        <dbReference type="ChEBI" id="CHEBI:456216"/>
        <dbReference type="EC" id="6.3.5.13"/>
    </reaction>
</comment>
<dbReference type="AlphaFoldDB" id="A0A7Z0CI58"/>
<comment type="subunit">
    <text evidence="2">Forms a heterodimer with MurT.</text>
</comment>
<evidence type="ECO:0000259" key="3">
    <source>
        <dbReference type="Pfam" id="PF07685"/>
    </source>
</evidence>
<dbReference type="UniPathway" id="UPA00219"/>
<dbReference type="RefSeq" id="WP_179397926.1">
    <property type="nucleotide sequence ID" value="NZ_JACBZO010000001.1"/>
</dbReference>
<accession>A0A7Z0CI58</accession>
<comment type="catalytic activity">
    <reaction evidence="2">
        <text>L-glutamine + H2O = L-glutamate + NH4(+)</text>
        <dbReference type="Rhea" id="RHEA:15889"/>
        <dbReference type="ChEBI" id="CHEBI:15377"/>
        <dbReference type="ChEBI" id="CHEBI:28938"/>
        <dbReference type="ChEBI" id="CHEBI:29985"/>
        <dbReference type="ChEBI" id="CHEBI:58359"/>
        <dbReference type="EC" id="3.5.1.2"/>
    </reaction>
</comment>
<dbReference type="GO" id="GO:0008360">
    <property type="term" value="P:regulation of cell shape"/>
    <property type="evidence" value="ECO:0007669"/>
    <property type="project" value="UniProtKB-KW"/>
</dbReference>
<feature type="domain" description="CobB/CobQ-like glutamine amidotransferase" evidence="3">
    <location>
        <begin position="11"/>
        <end position="202"/>
    </location>
</feature>
<comment type="pathway">
    <text evidence="2">Cell wall biogenesis; peptidoglycan biosynthesis.</text>
</comment>
<dbReference type="EMBL" id="JACBZO010000001">
    <property type="protein sequence ID" value="NYI41549.1"/>
    <property type="molecule type" value="Genomic_DNA"/>
</dbReference>
<dbReference type="GO" id="GO:0004359">
    <property type="term" value="F:glutaminase activity"/>
    <property type="evidence" value="ECO:0007669"/>
    <property type="project" value="UniProtKB-UniRule"/>
</dbReference>
<keyword evidence="1 2" id="KW-0315">Glutamine amidotransferase</keyword>
<dbReference type="Proteomes" id="UP000547973">
    <property type="component" value="Unassembled WGS sequence"/>
</dbReference>
<dbReference type="GO" id="GO:0071555">
    <property type="term" value="P:cell wall organization"/>
    <property type="evidence" value="ECO:0007669"/>
    <property type="project" value="UniProtKB-KW"/>
</dbReference>
<dbReference type="HAMAP" id="MF_02213">
    <property type="entry name" value="Lipid_II_synth_GatD"/>
    <property type="match status" value="1"/>
</dbReference>
<dbReference type="Pfam" id="PF07685">
    <property type="entry name" value="GATase_3"/>
    <property type="match status" value="1"/>
</dbReference>
<keyword evidence="2" id="KW-0961">Cell wall biogenesis/degradation</keyword>
<dbReference type="SUPFAM" id="SSF52317">
    <property type="entry name" value="Class I glutamine amidotransferase-like"/>
    <property type="match status" value="1"/>
</dbReference>
<sequence length="243" mass="26232">MTTHNAALPLRIVHLYPEQMNIYGDTGNVLTMVRRAQWHGYDPEVVVHRPGVAFPEDVDLIVGGGGQDSGQGLVADDLLALGDHIHGLADDGVAMLMVCGLYQLFGNFFETVTGERLDGIGIFDVATYGGPKRLVGNVRANTQFGEVFGYENHSGLTMLGEGQRPFGEIAMGSGNNGRDRTEGAIYNNVYGTYLHGSVLPKNPRFADALIEAAAVRRYGAFAPAQIDDQLAERARSRARQLGV</sequence>
<keyword evidence="2" id="KW-0573">Peptidoglycan synthesis</keyword>
<evidence type="ECO:0000313" key="5">
    <source>
        <dbReference type="Proteomes" id="UP000547973"/>
    </source>
</evidence>
<dbReference type="InterPro" id="IPR033949">
    <property type="entry name" value="CobQ_GATase1"/>
</dbReference>
<dbReference type="InterPro" id="IPR029062">
    <property type="entry name" value="Class_I_gatase-like"/>
</dbReference>
<protein>
    <recommendedName>
        <fullName evidence="2">Lipid II isoglutaminyl synthase (glutamine-hydrolyzing) subunit GatD</fullName>
        <ecNumber evidence="2">6.3.5.13</ecNumber>
    </recommendedName>
    <alternativeName>
        <fullName evidence="2">Lipid II isoglutaminyl synthase glutaminase subunit</fullName>
        <ecNumber evidence="2">3.5.1.2</ecNumber>
    </alternativeName>
</protein>
<organism evidence="4 5">
    <name type="scientific">Demequina lutea</name>
    <dbReference type="NCBI Taxonomy" id="431489"/>
    <lineage>
        <taxon>Bacteria</taxon>
        <taxon>Bacillati</taxon>
        <taxon>Actinomycetota</taxon>
        <taxon>Actinomycetes</taxon>
        <taxon>Micrococcales</taxon>
        <taxon>Demequinaceae</taxon>
        <taxon>Demequina</taxon>
    </lineage>
</organism>
<dbReference type="InterPro" id="IPR011698">
    <property type="entry name" value="GATase_3"/>
</dbReference>
<name>A0A7Z0CI58_9MICO</name>
<dbReference type="PANTHER" id="PTHR21343">
    <property type="entry name" value="DETHIOBIOTIN SYNTHETASE"/>
    <property type="match status" value="1"/>
</dbReference>
<evidence type="ECO:0000256" key="1">
    <source>
        <dbReference type="ARBA" id="ARBA00022962"/>
    </source>
</evidence>
<dbReference type="CDD" id="cd01750">
    <property type="entry name" value="GATase1_CobQ"/>
    <property type="match status" value="1"/>
</dbReference>
<feature type="binding site" evidence="2">
    <location>
        <position position="133"/>
    </location>
    <ligand>
        <name>substrate</name>
    </ligand>
</feature>
<feature type="active site" description="Nucleophile" evidence="2">
    <location>
        <position position="99"/>
    </location>
</feature>